<evidence type="ECO:0000259" key="2">
    <source>
        <dbReference type="Pfam" id="PF18576"/>
    </source>
</evidence>
<keyword evidence="5" id="KW-1185">Reference proteome</keyword>
<feature type="domain" description="YgxA-like substrate binding" evidence="3">
    <location>
        <begin position="121"/>
        <end position="217"/>
    </location>
</feature>
<feature type="domain" description="Nucleotidyltransferase-like" evidence="1">
    <location>
        <begin position="1"/>
        <end position="119"/>
    </location>
</feature>
<dbReference type="Pfam" id="PF18576">
    <property type="entry name" value="HTH_52"/>
    <property type="match status" value="1"/>
</dbReference>
<dbReference type="InterPro" id="IPR054515">
    <property type="entry name" value="YgxA-like_substrate-bd"/>
</dbReference>
<dbReference type="Proteomes" id="UP000481043">
    <property type="component" value="Unassembled WGS sequence"/>
</dbReference>
<comment type="caution">
    <text evidence="4">The sequence shown here is derived from an EMBL/GenBank/DDBJ whole genome shotgun (WGS) entry which is preliminary data.</text>
</comment>
<evidence type="ECO:0000259" key="1">
    <source>
        <dbReference type="Pfam" id="PF14540"/>
    </source>
</evidence>
<dbReference type="RefSeq" id="WP_163180850.1">
    <property type="nucleotide sequence ID" value="NZ_JAAIWM010000006.1"/>
</dbReference>
<dbReference type="AlphaFoldDB" id="A0A6M0QAN7"/>
<organism evidence="4 5">
    <name type="scientific">Bacillus mesophilus</name>
    <dbReference type="NCBI Taxonomy" id="1808955"/>
    <lineage>
        <taxon>Bacteria</taxon>
        <taxon>Bacillati</taxon>
        <taxon>Bacillota</taxon>
        <taxon>Bacilli</taxon>
        <taxon>Bacillales</taxon>
        <taxon>Bacillaceae</taxon>
        <taxon>Bacillus</taxon>
    </lineage>
</organism>
<evidence type="ECO:0000313" key="5">
    <source>
        <dbReference type="Proteomes" id="UP000481043"/>
    </source>
</evidence>
<proteinExistence type="predicted"/>
<protein>
    <recommendedName>
        <fullName evidence="6">Nucleotidyltransferase-like domain-containing protein</fullName>
    </recommendedName>
</protein>
<dbReference type="Pfam" id="PF14540">
    <property type="entry name" value="NTF-like"/>
    <property type="match status" value="1"/>
</dbReference>
<sequence>MEDLLRPIYQERASHANTLGIILLEKHKPENPATDNFDVMLFIIVKEDQPTNSFKHYELESGKIAGLKIVHVDQVNEWIQLGTNRRVLDWVMNGKILFERNEYLSQLKQSLFDFPLKDRKKRIGLEFAKLIKRFRDGKELFEAGHLLDAYNYMVHALHHLARLSVIDHGFHPEITVWHQVKKIEPEIYKLYQELVESEETLAKKLELLFLASEFLVNTNTKIGSLHLIEVMEEKEAWSIQELMVHREIRDYSVDLEALVEFLIERKVIAVITEKTKGQGILHRNYSSHKLSTK</sequence>
<dbReference type="Gene3D" id="3.30.460.10">
    <property type="entry name" value="Beta Polymerase, domain 2"/>
    <property type="match status" value="1"/>
</dbReference>
<dbReference type="InterPro" id="IPR029348">
    <property type="entry name" value="NTF-like"/>
</dbReference>
<dbReference type="InterPro" id="IPR041143">
    <property type="entry name" value="YgxA_HTH"/>
</dbReference>
<feature type="domain" description="YgxA-like helix-turn-helix" evidence="2">
    <location>
        <begin position="226"/>
        <end position="286"/>
    </location>
</feature>
<name>A0A6M0QAN7_9BACI</name>
<reference evidence="4 5" key="1">
    <citation type="submission" date="2020-02" db="EMBL/GenBank/DDBJ databases">
        <title>Bacillus aquiflavi sp. nov., isolated from yellow water of strong flavor Chinese baijiu in Yibin region of China.</title>
        <authorList>
            <person name="Xie J."/>
        </authorList>
    </citation>
    <scope>NUCLEOTIDE SEQUENCE [LARGE SCALE GENOMIC DNA]</scope>
    <source>
        <strain evidence="4 5">SA4</strain>
    </source>
</reference>
<evidence type="ECO:0008006" key="6">
    <source>
        <dbReference type="Google" id="ProtNLM"/>
    </source>
</evidence>
<evidence type="ECO:0000259" key="3">
    <source>
        <dbReference type="Pfam" id="PF22339"/>
    </source>
</evidence>
<accession>A0A6M0QAN7</accession>
<dbReference type="Gene3D" id="1.20.120.330">
    <property type="entry name" value="Nucleotidyltransferases domain 2"/>
    <property type="match status" value="1"/>
</dbReference>
<dbReference type="EMBL" id="JAAIWM010000006">
    <property type="protein sequence ID" value="NEY73385.1"/>
    <property type="molecule type" value="Genomic_DNA"/>
</dbReference>
<evidence type="ECO:0000313" key="4">
    <source>
        <dbReference type="EMBL" id="NEY73385.1"/>
    </source>
</evidence>
<dbReference type="Pfam" id="PF22339">
    <property type="entry name" value="YgxA-like_sub_bind"/>
    <property type="match status" value="1"/>
</dbReference>
<dbReference type="InterPro" id="IPR043519">
    <property type="entry name" value="NT_sf"/>
</dbReference>
<gene>
    <name evidence="4" type="ORF">G4D63_16745</name>
</gene>
<dbReference type="Gene3D" id="1.10.10.10">
    <property type="entry name" value="Winged helix-like DNA-binding domain superfamily/Winged helix DNA-binding domain"/>
    <property type="match status" value="1"/>
</dbReference>
<dbReference type="InterPro" id="IPR036388">
    <property type="entry name" value="WH-like_DNA-bd_sf"/>
</dbReference>